<proteinExistence type="predicted"/>
<dbReference type="SMART" id="SM00248">
    <property type="entry name" value="ANK"/>
    <property type="match status" value="4"/>
</dbReference>
<feature type="repeat" description="ANK" evidence="1">
    <location>
        <begin position="236"/>
        <end position="268"/>
    </location>
</feature>
<dbReference type="SUPFAM" id="SSF47769">
    <property type="entry name" value="SAM/Pointed domain"/>
    <property type="match status" value="1"/>
</dbReference>
<dbReference type="SMART" id="SM00454">
    <property type="entry name" value="SAM"/>
    <property type="match status" value="1"/>
</dbReference>
<feature type="compositionally biased region" description="Low complexity" evidence="3">
    <location>
        <begin position="40"/>
        <end position="57"/>
    </location>
</feature>
<dbReference type="RefSeq" id="XP_005100599.1">
    <property type="nucleotide sequence ID" value="XM_005100542.3"/>
</dbReference>
<sequence length="557" mass="61602">MAYLPAGEEDGDYSDEWSLDEDDPPSNNVPQRSEPERTLNNYNRNNSYSNNNGRKNGSLPQPLFSRNVPNREEPSSKFSSSERTPWVPNFAAFPASSFLTAEDYQRAAVRGNLNVIERCLEQGICVDEALRHGWTALMFAGNYVQVEAVGLLLKHGANPKHAVDMYCPLMASCNACSGMDEQVGECVSLLVEAGADVNAKDRHHTTSLMLACREGHVSAVRQLLRLGAAVNAQDSKGWTALTWATQRQRKAIVVELLDAGADCNIQHLDKLTVKDLAAHLPSDEMLALLERRPANIVNSSGDTVIETAKMSATTGQLPAELSHCTLDSGEAQAKLTDLRYGELEVFLIGLDLPHLVRVFQQQLIDLNLLLTLTEQDLISAGVSQVGARKKILDAVQTIHKKDWEPSCLVSIHYNKRITCADAVAMVANSSKHVRYIASTMMYVKGQLRKHPDSITQSTDRVSPAQLLRHAEDAARNAATLQQELRTIQRELRLEMARRNCKPPDLIEQTDKRSRLLSVTSLTAATLAVTLSAVLYLNRETVSEFVSSVVPDFLTRHR</sequence>
<evidence type="ECO:0000256" key="3">
    <source>
        <dbReference type="SAM" id="MobiDB-lite"/>
    </source>
</evidence>
<feature type="domain" description="SAM" evidence="4">
    <location>
        <begin position="338"/>
        <end position="401"/>
    </location>
</feature>
<dbReference type="PROSITE" id="PS50105">
    <property type="entry name" value="SAM_DOMAIN"/>
    <property type="match status" value="1"/>
</dbReference>
<evidence type="ECO:0000256" key="2">
    <source>
        <dbReference type="SAM" id="Coils"/>
    </source>
</evidence>
<feature type="repeat" description="ANK" evidence="1">
    <location>
        <begin position="203"/>
        <end position="235"/>
    </location>
</feature>
<reference evidence="6" key="1">
    <citation type="submission" date="2025-08" db="UniProtKB">
        <authorList>
            <consortium name="RefSeq"/>
        </authorList>
    </citation>
    <scope>IDENTIFICATION</scope>
</reference>
<protein>
    <submittedName>
        <fullName evidence="6">Ankyrin repeat, SAM and basic leucine zipper domain-containing protein 1</fullName>
    </submittedName>
</protein>
<dbReference type="PANTHER" id="PTHR24157:SF3">
    <property type="entry name" value="ANKYRIN REPEAT, SAM AND BASIC LEUCINE ZIPPER DOMAIN-CONTAINING PROTEIN 1"/>
    <property type="match status" value="1"/>
</dbReference>
<evidence type="ECO:0000313" key="5">
    <source>
        <dbReference type="Proteomes" id="UP000694888"/>
    </source>
</evidence>
<gene>
    <name evidence="6" type="primary">LOC101853095</name>
</gene>
<dbReference type="Gene3D" id="1.10.150.50">
    <property type="entry name" value="Transcription Factor, Ets-1"/>
    <property type="match status" value="1"/>
</dbReference>
<evidence type="ECO:0000313" key="6">
    <source>
        <dbReference type="RefSeq" id="XP_005100599.1"/>
    </source>
</evidence>
<dbReference type="Pfam" id="PF00023">
    <property type="entry name" value="Ank"/>
    <property type="match status" value="1"/>
</dbReference>
<dbReference type="Gene3D" id="1.25.40.20">
    <property type="entry name" value="Ankyrin repeat-containing domain"/>
    <property type="match status" value="2"/>
</dbReference>
<feature type="compositionally biased region" description="Acidic residues" evidence="3">
    <location>
        <begin position="7"/>
        <end position="24"/>
    </location>
</feature>
<dbReference type="Pfam" id="PF12796">
    <property type="entry name" value="Ank_2"/>
    <property type="match status" value="1"/>
</dbReference>
<dbReference type="Pfam" id="PF00536">
    <property type="entry name" value="SAM_1"/>
    <property type="match status" value="1"/>
</dbReference>
<dbReference type="PROSITE" id="PS50088">
    <property type="entry name" value="ANK_REPEAT"/>
    <property type="match status" value="2"/>
</dbReference>
<dbReference type="InterPro" id="IPR002110">
    <property type="entry name" value="Ankyrin_rpt"/>
</dbReference>
<evidence type="ECO:0000256" key="1">
    <source>
        <dbReference type="PROSITE-ProRule" id="PRU00023"/>
    </source>
</evidence>
<keyword evidence="2" id="KW-0175">Coiled coil</keyword>
<keyword evidence="1" id="KW-0040">ANK repeat</keyword>
<dbReference type="SUPFAM" id="SSF48403">
    <property type="entry name" value="Ankyrin repeat"/>
    <property type="match status" value="1"/>
</dbReference>
<dbReference type="InterPro" id="IPR013761">
    <property type="entry name" value="SAM/pointed_sf"/>
</dbReference>
<dbReference type="InterPro" id="IPR001660">
    <property type="entry name" value="SAM"/>
</dbReference>
<dbReference type="InterPro" id="IPR036770">
    <property type="entry name" value="Ankyrin_rpt-contain_sf"/>
</dbReference>
<feature type="coiled-coil region" evidence="2">
    <location>
        <begin position="470"/>
        <end position="497"/>
    </location>
</feature>
<keyword evidence="5" id="KW-1185">Reference proteome</keyword>
<organism evidence="5 6">
    <name type="scientific">Aplysia californica</name>
    <name type="common">California sea hare</name>
    <dbReference type="NCBI Taxonomy" id="6500"/>
    <lineage>
        <taxon>Eukaryota</taxon>
        <taxon>Metazoa</taxon>
        <taxon>Spiralia</taxon>
        <taxon>Lophotrochozoa</taxon>
        <taxon>Mollusca</taxon>
        <taxon>Gastropoda</taxon>
        <taxon>Heterobranchia</taxon>
        <taxon>Euthyneura</taxon>
        <taxon>Tectipleura</taxon>
        <taxon>Aplysiida</taxon>
        <taxon>Aplysioidea</taxon>
        <taxon>Aplysiidae</taxon>
        <taxon>Aplysia</taxon>
    </lineage>
</organism>
<dbReference type="PANTHER" id="PTHR24157">
    <property type="entry name" value="ANKYRIN REPEAT, SAM AND BASIC LEUCINE ZIPPER DOMAIN-CONTAINING PROTEIN 1"/>
    <property type="match status" value="1"/>
</dbReference>
<dbReference type="PROSITE" id="PS50297">
    <property type="entry name" value="ANK_REP_REGION"/>
    <property type="match status" value="1"/>
</dbReference>
<name>A0ABM0JSN9_APLCA</name>
<dbReference type="GeneID" id="101853095"/>
<accession>A0ABM0JSN9</accession>
<feature type="region of interest" description="Disordered" evidence="3">
    <location>
        <begin position="1"/>
        <end position="83"/>
    </location>
</feature>
<dbReference type="Proteomes" id="UP000694888">
    <property type="component" value="Unplaced"/>
</dbReference>
<evidence type="ECO:0000259" key="4">
    <source>
        <dbReference type="PROSITE" id="PS50105"/>
    </source>
</evidence>